<evidence type="ECO:0000256" key="1">
    <source>
        <dbReference type="ARBA" id="ARBA00007261"/>
    </source>
</evidence>
<accession>A0A540W4S3</accession>
<dbReference type="EMBL" id="VIGB01000003">
    <property type="protein sequence ID" value="TQF04045.1"/>
    <property type="molecule type" value="Genomic_DNA"/>
</dbReference>
<dbReference type="InterPro" id="IPR050361">
    <property type="entry name" value="MPP/UQCRC_Complex"/>
</dbReference>
<name>A0A540W4S3_9ACTN</name>
<dbReference type="GO" id="GO:0046872">
    <property type="term" value="F:metal ion binding"/>
    <property type="evidence" value="ECO:0007669"/>
    <property type="project" value="InterPro"/>
</dbReference>
<dbReference type="GO" id="GO:0004222">
    <property type="term" value="F:metalloendopeptidase activity"/>
    <property type="evidence" value="ECO:0007669"/>
    <property type="project" value="InterPro"/>
</dbReference>
<dbReference type="InterPro" id="IPR001431">
    <property type="entry name" value="Pept_M16_Zn_BS"/>
</dbReference>
<evidence type="ECO:0000256" key="2">
    <source>
        <dbReference type="RuleBase" id="RU004447"/>
    </source>
</evidence>
<dbReference type="InterPro" id="IPR011765">
    <property type="entry name" value="Pept_M16_N"/>
</dbReference>
<dbReference type="InterPro" id="IPR007863">
    <property type="entry name" value="Peptidase_M16_C"/>
</dbReference>
<gene>
    <name evidence="5" type="ORF">E6W39_19680</name>
</gene>
<dbReference type="GO" id="GO:0006508">
    <property type="term" value="P:proteolysis"/>
    <property type="evidence" value="ECO:0007669"/>
    <property type="project" value="InterPro"/>
</dbReference>
<dbReference type="AlphaFoldDB" id="A0A540W4S3"/>
<evidence type="ECO:0000313" key="6">
    <source>
        <dbReference type="Proteomes" id="UP000319103"/>
    </source>
</evidence>
<dbReference type="Pfam" id="PF05193">
    <property type="entry name" value="Peptidase_M16_C"/>
    <property type="match status" value="1"/>
</dbReference>
<evidence type="ECO:0000259" key="4">
    <source>
        <dbReference type="Pfam" id="PF05193"/>
    </source>
</evidence>
<dbReference type="Proteomes" id="UP000319103">
    <property type="component" value="Unassembled WGS sequence"/>
</dbReference>
<dbReference type="PANTHER" id="PTHR11851:SF49">
    <property type="entry name" value="MITOCHONDRIAL-PROCESSING PEPTIDASE SUBUNIT ALPHA"/>
    <property type="match status" value="1"/>
</dbReference>
<proteinExistence type="inferred from homology"/>
<dbReference type="InterPro" id="IPR011249">
    <property type="entry name" value="Metalloenz_LuxS/M16"/>
</dbReference>
<dbReference type="Pfam" id="PF00675">
    <property type="entry name" value="Peptidase_M16"/>
    <property type="match status" value="1"/>
</dbReference>
<evidence type="ECO:0000313" key="5">
    <source>
        <dbReference type="EMBL" id="TQF04045.1"/>
    </source>
</evidence>
<comment type="caution">
    <text evidence="5">The sequence shown here is derived from an EMBL/GenBank/DDBJ whole genome shotgun (WGS) entry which is preliminary data.</text>
</comment>
<protein>
    <submittedName>
        <fullName evidence="5">Insulinase family protein</fullName>
    </submittedName>
</protein>
<dbReference type="RefSeq" id="WP_141634637.1">
    <property type="nucleotide sequence ID" value="NZ_VIGB01000003.1"/>
</dbReference>
<dbReference type="Gene3D" id="3.30.830.10">
    <property type="entry name" value="Metalloenzyme, LuxS/M16 peptidase-like"/>
    <property type="match status" value="2"/>
</dbReference>
<dbReference type="SUPFAM" id="SSF63411">
    <property type="entry name" value="LuxS/MPP-like metallohydrolase"/>
    <property type="match status" value="2"/>
</dbReference>
<dbReference type="OrthoDB" id="9811314at2"/>
<feature type="domain" description="Peptidase M16 C-terminal" evidence="4">
    <location>
        <begin position="179"/>
        <end position="363"/>
    </location>
</feature>
<dbReference type="PROSITE" id="PS00143">
    <property type="entry name" value="INSULINASE"/>
    <property type="match status" value="1"/>
</dbReference>
<comment type="similarity">
    <text evidence="1 2">Belongs to the peptidase M16 family.</text>
</comment>
<evidence type="ECO:0000259" key="3">
    <source>
        <dbReference type="Pfam" id="PF00675"/>
    </source>
</evidence>
<organism evidence="5 6">
    <name type="scientific">Kitasatospora acidiphila</name>
    <dbReference type="NCBI Taxonomy" id="2567942"/>
    <lineage>
        <taxon>Bacteria</taxon>
        <taxon>Bacillati</taxon>
        <taxon>Actinomycetota</taxon>
        <taxon>Actinomycetes</taxon>
        <taxon>Kitasatosporales</taxon>
        <taxon>Streptomycetaceae</taxon>
        <taxon>Kitasatospora</taxon>
    </lineage>
</organism>
<dbReference type="PANTHER" id="PTHR11851">
    <property type="entry name" value="METALLOPROTEASE"/>
    <property type="match status" value="1"/>
</dbReference>
<sequence length="433" mass="47277">MAQAFGWQIAEHRLDNGLRVTVSRDARGPVAAVNLWYDVGSRDDPADGHGFAHLLEHLMFEGSAQVGRGQHSAMLAAVGGAEVNATTSMDRTNYFQTVPTSALDLALWLEADRMGGLALSPEVFDNQRAVVRNERAQQYESQPYGLWLEFGLPLVFPGDHPYRRPSMGSPDQLDRAGLAALDAFRRTHYSPGNAVLTVVGDVEPEAVFDAADRYFSGIPAAEREVERELPGHVPVESRPLPGRSVRMVVDRKASAERVFVMHRIPPAHTADHDALTVLAAVLGRGRGSRFHRELMANQELARAEEKTAFAWELARGSSLFATGMTVHRGVPVAELLAAQEVLLDELAATAVRDEELERAKAVLAAGWLRSLTPFGARADLLARYAVQLGEAAAIRERQARIAAVSAADLQRVAVRHLRPENRVVLILRPDPGA</sequence>
<keyword evidence="6" id="KW-1185">Reference proteome</keyword>
<reference evidence="5 6" key="1">
    <citation type="submission" date="2019-06" db="EMBL/GenBank/DDBJ databases">
        <title>Description of Kitasatospora acidophila sp. nov. isolated from pine grove soil, and reclassification of Streptomyces novaecaesareae to Kitasatospora novaeceasareae comb. nov.</title>
        <authorList>
            <person name="Kim M.J."/>
        </authorList>
    </citation>
    <scope>NUCLEOTIDE SEQUENCE [LARGE SCALE GENOMIC DNA]</scope>
    <source>
        <strain evidence="5 6">MMS16-CNU292</strain>
    </source>
</reference>
<feature type="domain" description="Peptidase M16 N-terminal" evidence="3">
    <location>
        <begin position="20"/>
        <end position="140"/>
    </location>
</feature>